<dbReference type="GO" id="GO:0015035">
    <property type="term" value="F:protein-disulfide reductase activity"/>
    <property type="evidence" value="ECO:0007669"/>
    <property type="project" value="InterPro"/>
</dbReference>
<keyword evidence="7" id="KW-1185">Reference proteome</keyword>
<evidence type="ECO:0000256" key="4">
    <source>
        <dbReference type="ARBA" id="ARBA00023136"/>
    </source>
</evidence>
<dbReference type="InterPro" id="IPR003752">
    <property type="entry name" value="DiS_bond_form_DsbB/BdbC"/>
</dbReference>
<gene>
    <name evidence="6" type="ORF">BFN67_09165</name>
</gene>
<evidence type="ECO:0000256" key="1">
    <source>
        <dbReference type="ARBA" id="ARBA00004141"/>
    </source>
</evidence>
<name>A0A1V8RK00_9HYPH</name>
<sequence length="180" mass="18766">MTASVREAGPTLAERLNDTYAMSALAVALGMGVAVGTAIGFEKIGGYIPCMLCLQQRIPYYVGIPIMVVTLVLALFRFPAVLTRGLLVAGGVLMLYSLYLGSFHAGVEWGWWTGPHDCGVVVAPDTGDGVSGILDAINTIIPPSCDTAALRVLGLSFAGWNAVTSMLLAAVAFRGAFARG</sequence>
<dbReference type="PIRSF" id="PIRSF033913">
    <property type="entry name" value="S-S_format_DsbB"/>
    <property type="match status" value="1"/>
</dbReference>
<feature type="transmembrane region" description="Helical" evidence="5">
    <location>
        <begin position="20"/>
        <end position="40"/>
    </location>
</feature>
<dbReference type="AlphaFoldDB" id="A0A1V8RK00"/>
<reference evidence="6 7" key="1">
    <citation type="journal article" date="2016" name="Int. J. Syst. Evol. Microbiol.">
        <title>Pseudaminobacter manganicus sp. nov., isolated from sludge of a manganese mine.</title>
        <authorList>
            <person name="Li J."/>
            <person name="Huang J."/>
            <person name="Liao S."/>
            <person name="Wang G."/>
        </authorList>
    </citation>
    <scope>NUCLEOTIDE SEQUENCE [LARGE SCALE GENOMIC DNA]</scope>
    <source>
        <strain evidence="6 7">JH-7</strain>
    </source>
</reference>
<evidence type="ECO:0000313" key="7">
    <source>
        <dbReference type="Proteomes" id="UP000191905"/>
    </source>
</evidence>
<feature type="transmembrane region" description="Helical" evidence="5">
    <location>
        <begin position="157"/>
        <end position="177"/>
    </location>
</feature>
<proteinExistence type="predicted"/>
<feature type="transmembrane region" description="Helical" evidence="5">
    <location>
        <begin position="85"/>
        <end position="107"/>
    </location>
</feature>
<evidence type="ECO:0000256" key="3">
    <source>
        <dbReference type="ARBA" id="ARBA00022989"/>
    </source>
</evidence>
<accession>A0A1V8RK00</accession>
<evidence type="ECO:0000256" key="5">
    <source>
        <dbReference type="SAM" id="Phobius"/>
    </source>
</evidence>
<evidence type="ECO:0000256" key="2">
    <source>
        <dbReference type="ARBA" id="ARBA00022692"/>
    </source>
</evidence>
<keyword evidence="4 5" id="KW-0472">Membrane</keyword>
<organism evidence="6 7">
    <name type="scientific">Manganibacter manganicus</name>
    <dbReference type="NCBI Taxonomy" id="1873176"/>
    <lineage>
        <taxon>Bacteria</taxon>
        <taxon>Pseudomonadati</taxon>
        <taxon>Pseudomonadota</taxon>
        <taxon>Alphaproteobacteria</taxon>
        <taxon>Hyphomicrobiales</taxon>
        <taxon>Phyllobacteriaceae</taxon>
        <taxon>Manganibacter</taxon>
    </lineage>
</organism>
<feature type="transmembrane region" description="Helical" evidence="5">
    <location>
        <begin position="60"/>
        <end position="78"/>
    </location>
</feature>
<comment type="subcellular location">
    <subcellularLocation>
        <location evidence="1">Membrane</location>
        <topology evidence="1">Multi-pass membrane protein</topology>
    </subcellularLocation>
</comment>
<dbReference type="Gene3D" id="1.20.1550.10">
    <property type="entry name" value="DsbB-like"/>
    <property type="match status" value="1"/>
</dbReference>
<dbReference type="InterPro" id="IPR024199">
    <property type="entry name" value="Uncharacterised_DsbB"/>
</dbReference>
<comment type="caution">
    <text evidence="6">The sequence shown here is derived from an EMBL/GenBank/DDBJ whole genome shotgun (WGS) entry which is preliminary data.</text>
</comment>
<dbReference type="GO" id="GO:0016020">
    <property type="term" value="C:membrane"/>
    <property type="evidence" value="ECO:0007669"/>
    <property type="project" value="UniProtKB-SubCell"/>
</dbReference>
<dbReference type="EMBL" id="MDET01000059">
    <property type="protein sequence ID" value="OQM73446.1"/>
    <property type="molecule type" value="Genomic_DNA"/>
</dbReference>
<evidence type="ECO:0008006" key="8">
    <source>
        <dbReference type="Google" id="ProtNLM"/>
    </source>
</evidence>
<keyword evidence="2 5" id="KW-0812">Transmembrane</keyword>
<dbReference type="SUPFAM" id="SSF158442">
    <property type="entry name" value="DsbB-like"/>
    <property type="match status" value="1"/>
</dbReference>
<dbReference type="Proteomes" id="UP000191905">
    <property type="component" value="Unassembled WGS sequence"/>
</dbReference>
<dbReference type="GO" id="GO:0006457">
    <property type="term" value="P:protein folding"/>
    <property type="evidence" value="ECO:0007669"/>
    <property type="project" value="InterPro"/>
</dbReference>
<protein>
    <recommendedName>
        <fullName evidence="8">Disulfide bond formation protein DsbB</fullName>
    </recommendedName>
</protein>
<dbReference type="Pfam" id="PF02600">
    <property type="entry name" value="DsbB"/>
    <property type="match status" value="1"/>
</dbReference>
<keyword evidence="3 5" id="KW-1133">Transmembrane helix</keyword>
<evidence type="ECO:0000313" key="6">
    <source>
        <dbReference type="EMBL" id="OQM73446.1"/>
    </source>
</evidence>
<dbReference type="STRING" id="1873176.BFN67_09165"/>
<dbReference type="InterPro" id="IPR023380">
    <property type="entry name" value="DsbB-like_sf"/>
</dbReference>